<feature type="transmembrane region" description="Helical" evidence="4">
    <location>
        <begin position="565"/>
        <end position="589"/>
    </location>
</feature>
<keyword evidence="4" id="KW-0812">Transmembrane</keyword>
<feature type="region of interest" description="Disordered" evidence="3">
    <location>
        <begin position="33"/>
        <end position="59"/>
    </location>
</feature>
<accession>A0A6A5C4Q9</accession>
<dbReference type="GeneID" id="68120748"/>
<keyword evidence="6" id="KW-1185">Reference proteome</keyword>
<evidence type="ECO:0008006" key="7">
    <source>
        <dbReference type="Google" id="ProtNLM"/>
    </source>
</evidence>
<evidence type="ECO:0000313" key="6">
    <source>
        <dbReference type="Proteomes" id="UP000444721"/>
    </source>
</evidence>
<dbReference type="VEuPathDB" id="AmoebaDB:NfTy_028280"/>
<protein>
    <recommendedName>
        <fullName evidence="7">UDP-glycosyltransferases domain-containing protein</fullName>
    </recommendedName>
</protein>
<dbReference type="Pfam" id="PF00201">
    <property type="entry name" value="UDPGT"/>
    <property type="match status" value="1"/>
</dbReference>
<name>A0A6A5C4Q9_NAEFO</name>
<evidence type="ECO:0000256" key="3">
    <source>
        <dbReference type="SAM" id="MobiDB-lite"/>
    </source>
</evidence>
<reference evidence="5 6" key="1">
    <citation type="journal article" date="2019" name="Sci. Rep.">
        <title>Nanopore sequencing improves the draft genome of the human pathogenic amoeba Naegleria fowleri.</title>
        <authorList>
            <person name="Liechti N."/>
            <person name="Schurch N."/>
            <person name="Bruggmann R."/>
            <person name="Wittwer M."/>
        </authorList>
    </citation>
    <scope>NUCLEOTIDE SEQUENCE [LARGE SCALE GENOMIC DNA]</scope>
    <source>
        <strain evidence="5 6">ATCC 30894</strain>
    </source>
</reference>
<evidence type="ECO:0000256" key="1">
    <source>
        <dbReference type="ARBA" id="ARBA00022676"/>
    </source>
</evidence>
<feature type="compositionally biased region" description="Polar residues" evidence="3">
    <location>
        <begin position="33"/>
        <end position="47"/>
    </location>
</feature>
<keyword evidence="2" id="KW-0808">Transferase</keyword>
<keyword evidence="4" id="KW-0472">Membrane</keyword>
<evidence type="ECO:0000256" key="4">
    <source>
        <dbReference type="SAM" id="Phobius"/>
    </source>
</evidence>
<dbReference type="OrthoDB" id="5835829at2759"/>
<dbReference type="Proteomes" id="UP000444721">
    <property type="component" value="Unassembled WGS sequence"/>
</dbReference>
<dbReference type="PANTHER" id="PTHR48043:SF145">
    <property type="entry name" value="FI06409P-RELATED"/>
    <property type="match status" value="1"/>
</dbReference>
<keyword evidence="1" id="KW-0328">Glycosyltransferase</keyword>
<dbReference type="InterPro" id="IPR002213">
    <property type="entry name" value="UDP_glucos_trans"/>
</dbReference>
<dbReference type="Gene3D" id="3.40.50.2000">
    <property type="entry name" value="Glycogen Phosphorylase B"/>
    <property type="match status" value="1"/>
</dbReference>
<evidence type="ECO:0000313" key="5">
    <source>
        <dbReference type="EMBL" id="KAF0980319.1"/>
    </source>
</evidence>
<proteinExistence type="predicted"/>
<gene>
    <name evidence="5" type="ORF">FDP41_013533</name>
</gene>
<dbReference type="VEuPathDB" id="AmoebaDB:NF0019630"/>
<dbReference type="PANTHER" id="PTHR48043">
    <property type="entry name" value="EG:EG0003.4 PROTEIN-RELATED"/>
    <property type="match status" value="1"/>
</dbReference>
<evidence type="ECO:0000256" key="2">
    <source>
        <dbReference type="ARBA" id="ARBA00022679"/>
    </source>
</evidence>
<dbReference type="EMBL" id="VFQX01000019">
    <property type="protein sequence ID" value="KAF0980319.1"/>
    <property type="molecule type" value="Genomic_DNA"/>
</dbReference>
<dbReference type="SUPFAM" id="SSF53756">
    <property type="entry name" value="UDP-Glycosyltransferase/glycogen phosphorylase"/>
    <property type="match status" value="1"/>
</dbReference>
<organism evidence="5 6">
    <name type="scientific">Naegleria fowleri</name>
    <name type="common">Brain eating amoeba</name>
    <dbReference type="NCBI Taxonomy" id="5763"/>
    <lineage>
        <taxon>Eukaryota</taxon>
        <taxon>Discoba</taxon>
        <taxon>Heterolobosea</taxon>
        <taxon>Tetramitia</taxon>
        <taxon>Eutetramitia</taxon>
        <taxon>Vahlkampfiidae</taxon>
        <taxon>Naegleria</taxon>
    </lineage>
</organism>
<sequence>MDALAGRELIGNITLLNSKACLGSDERLPQWYSKQQQRMNKTQSTSIHNDHHHHHHNEDKYSKIHLAFMDQKDQDDDTTNVLNFIATNMESISKLPMNEGLFLAFQKVIAPYEKIMIENLEIVEMEISNQEAETTPTILIQEVEANQVLNVIPFVDAATRRKFFQARHTSEPVTPPKTFLRIKNDPSQTLFEHVIIDFSLYAVQSIVAASRAACTKLYVSMLPHSLFHYPAFSADRLEYFTNLWMRLKLPFLIFKDVQTFSGILNLLEEYFTTEELFLSDVKCSRIQLSSLGFEFASASSQQLNTFLVGPFLNDRHIENERKQLFILSKDENQRERGYFGLLEWTEKQQDIMLIILGSTMLLNEEDLFKLLNALEGSIQRNPQLSILLSLGTHNLVSFDALKQSTHSKTLISALETNSRFRKLNGFVPQKGLLSLDKVKIFLTHCGGNSINEALYFGKLLIGMPFSFDQMRLSVAIHEFQVGIPLFTSKEESKTWNVEKLSNSIQQLLYSPQSKHVYATKARHVKALMRHAGGVQKAADVIEMMLELDGDLSWTMPDKHLSWWQFYWLDIIVVYLSLLVLFIGLMRIVVMRCFIRTTTTNGKAKSE</sequence>
<dbReference type="RefSeq" id="XP_044565032.1">
    <property type="nucleotide sequence ID" value="XM_044704174.1"/>
</dbReference>
<dbReference type="AlphaFoldDB" id="A0A6A5C4Q9"/>
<dbReference type="GO" id="GO:0008194">
    <property type="term" value="F:UDP-glycosyltransferase activity"/>
    <property type="evidence" value="ECO:0007669"/>
    <property type="project" value="InterPro"/>
</dbReference>
<dbReference type="VEuPathDB" id="AmoebaDB:FDP41_013533"/>
<dbReference type="InterPro" id="IPR050271">
    <property type="entry name" value="UDP-glycosyltransferase"/>
</dbReference>
<dbReference type="OMA" id="IANEIDH"/>
<comment type="caution">
    <text evidence="5">The sequence shown here is derived from an EMBL/GenBank/DDBJ whole genome shotgun (WGS) entry which is preliminary data.</text>
</comment>
<keyword evidence="4" id="KW-1133">Transmembrane helix</keyword>